<evidence type="ECO:0000313" key="11">
    <source>
        <dbReference type="EMBL" id="APO85499.1"/>
    </source>
</evidence>
<dbReference type="InterPro" id="IPR000123">
    <property type="entry name" value="Reverse_transcriptase_msDNA"/>
</dbReference>
<evidence type="ECO:0000256" key="2">
    <source>
        <dbReference type="ARBA" id="ARBA00022679"/>
    </source>
</evidence>
<dbReference type="InterPro" id="IPR043502">
    <property type="entry name" value="DNA/RNA_pol_sf"/>
</dbReference>
<dbReference type="PANTHER" id="PTHR34047:SF7">
    <property type="entry name" value="RNA-DIRECTED DNA POLYMERASE"/>
    <property type="match status" value="1"/>
</dbReference>
<evidence type="ECO:0000256" key="7">
    <source>
        <dbReference type="ARBA" id="ARBA00023118"/>
    </source>
</evidence>
<dbReference type="PRINTS" id="PR00866">
    <property type="entry name" value="RNADNAPOLMS"/>
</dbReference>
<dbReference type="GO" id="GO:0003723">
    <property type="term" value="F:RNA binding"/>
    <property type="evidence" value="ECO:0007669"/>
    <property type="project" value="InterPro"/>
</dbReference>
<dbReference type="GO" id="GO:0046872">
    <property type="term" value="F:metal ion binding"/>
    <property type="evidence" value="ECO:0007669"/>
    <property type="project" value="UniProtKB-KW"/>
</dbReference>
<dbReference type="InterPro" id="IPR000477">
    <property type="entry name" value="RT_dom"/>
</dbReference>
<sequence length="608" mass="69175">MRKIDALRAVRTKPELALLLGIKASALTYLLYKLKPSTQYHTFEIPKKSGGTRTIHSPSERLKALQSSLSNLLQDCIEDINKEKPARTPKGRFAKLYKNLQGKRGKHINYVYISTLSHGFVRDRSIITNALMHFRKKNVLNIDIKDFFDSFNFGRVRGFFISNKNFRLNDEIATVIAQIACYDNKLPQGSPCSPVITNLIAHSLDVRLAALAKKYSCTYSRYADDLTISTREKLFPPNIMKEDAGVYTCGRDLVSEISRAGFSLNHKKTRIQYKDHRQDVTGLVVNKKPNVKCEYWRTVRSQCHLLFRTGKFLTKVGDEVRDGSIFELEGRLNFIDQVDYYNRLRQKPALNPEYALSKHGVNTRELLSGRETTFSRFLYYRHFYANEKPVILCEGKTDNVYIKSAINVLAAAYPRLAKAKTANSPYELLVSMFNYTERTRFLLQLYGGASYLKDFIETFKKHYGFYKAPKPSNPVIILLDNDTGFDSICSLLKGKSFGAEAYPPGLAMNDCRDAEFIHVGLNLYVVLTPRVAAKHSAIEDMFTKATLGEVVGGKTFNPSNKMDSSKEYGKEIFAKKVVLAKKGSINFSGFNVILKRIVQCIEHYDKIK</sequence>
<evidence type="ECO:0000259" key="10">
    <source>
        <dbReference type="PROSITE" id="PS50878"/>
    </source>
</evidence>
<dbReference type="PANTHER" id="PTHR34047">
    <property type="entry name" value="NUCLEAR INTRON MATURASE 1, MITOCHONDRIAL-RELATED"/>
    <property type="match status" value="1"/>
</dbReference>
<keyword evidence="6" id="KW-0695">RNA-directed DNA polymerase</keyword>
<name>A0A1L5PZA7_PSEPU</name>
<comment type="catalytic activity">
    <reaction evidence="9">
        <text>DNA(n) + a 2'-deoxyribonucleoside 5'-triphosphate = DNA(n+1) + diphosphate</text>
        <dbReference type="Rhea" id="RHEA:22508"/>
        <dbReference type="Rhea" id="RHEA-COMP:17339"/>
        <dbReference type="Rhea" id="RHEA-COMP:17340"/>
        <dbReference type="ChEBI" id="CHEBI:33019"/>
        <dbReference type="ChEBI" id="CHEBI:61560"/>
        <dbReference type="ChEBI" id="CHEBI:173112"/>
        <dbReference type="EC" id="2.7.7.49"/>
    </reaction>
</comment>
<dbReference type="GO" id="GO:0051607">
    <property type="term" value="P:defense response to virus"/>
    <property type="evidence" value="ECO:0007669"/>
    <property type="project" value="UniProtKB-KW"/>
</dbReference>
<organism evidence="11 12">
    <name type="scientific">Pseudomonas putida</name>
    <name type="common">Arthrobacter siderocapsulatus</name>
    <dbReference type="NCBI Taxonomy" id="303"/>
    <lineage>
        <taxon>Bacteria</taxon>
        <taxon>Pseudomonadati</taxon>
        <taxon>Pseudomonadota</taxon>
        <taxon>Gammaproteobacteria</taxon>
        <taxon>Pseudomonadales</taxon>
        <taxon>Pseudomonadaceae</taxon>
        <taxon>Pseudomonas</taxon>
    </lineage>
</organism>
<keyword evidence="2" id="KW-0808">Transferase</keyword>
<dbReference type="RefSeq" id="WP_075047040.1">
    <property type="nucleotide sequence ID" value="NZ_CP018743.1"/>
</dbReference>
<dbReference type="Proteomes" id="UP000185146">
    <property type="component" value="Chromosome"/>
</dbReference>
<evidence type="ECO:0000256" key="6">
    <source>
        <dbReference type="ARBA" id="ARBA00022918"/>
    </source>
</evidence>
<comment type="similarity">
    <text evidence="8">Belongs to the bacterial reverse transcriptase family.</text>
</comment>
<gene>
    <name evidence="11" type="ORF">BL240_23675</name>
</gene>
<evidence type="ECO:0000256" key="4">
    <source>
        <dbReference type="ARBA" id="ARBA00022723"/>
    </source>
</evidence>
<evidence type="ECO:0000313" key="12">
    <source>
        <dbReference type="Proteomes" id="UP000185146"/>
    </source>
</evidence>
<evidence type="ECO:0000256" key="9">
    <source>
        <dbReference type="ARBA" id="ARBA00048173"/>
    </source>
</evidence>
<keyword evidence="5" id="KW-0460">Magnesium</keyword>
<dbReference type="EMBL" id="CP018743">
    <property type="protein sequence ID" value="APO85499.1"/>
    <property type="molecule type" value="Genomic_DNA"/>
</dbReference>
<proteinExistence type="inferred from homology"/>
<dbReference type="NCBIfam" id="NF038237">
    <property type="entry name" value="retron_Ec67_fus"/>
    <property type="match status" value="1"/>
</dbReference>
<dbReference type="EC" id="2.7.7.49" evidence="1"/>
<dbReference type="GO" id="GO:0003964">
    <property type="term" value="F:RNA-directed DNA polymerase activity"/>
    <property type="evidence" value="ECO:0007669"/>
    <property type="project" value="UniProtKB-KW"/>
</dbReference>
<dbReference type="SUPFAM" id="SSF56672">
    <property type="entry name" value="DNA/RNA polymerases"/>
    <property type="match status" value="1"/>
</dbReference>
<reference evidence="11 12" key="1">
    <citation type="submission" date="2016-12" db="EMBL/GenBank/DDBJ databases">
        <title>Draft Genome Sequence of Mercury Resistant Pseudomonas DRA525.</title>
        <authorList>
            <person name="Drace K.M."/>
        </authorList>
    </citation>
    <scope>NUCLEOTIDE SEQUENCE [LARGE SCALE GENOMIC DNA]</scope>
    <source>
        <strain evidence="11 12">DRA525</strain>
    </source>
</reference>
<keyword evidence="3" id="KW-0548">Nucleotidyltransferase</keyword>
<dbReference type="CDD" id="cd03487">
    <property type="entry name" value="RT_Bac_retron_II"/>
    <property type="match status" value="1"/>
</dbReference>
<keyword evidence="4" id="KW-0479">Metal-binding</keyword>
<dbReference type="AlphaFoldDB" id="A0A1L5PZA7"/>
<protein>
    <recommendedName>
        <fullName evidence="1">RNA-directed DNA polymerase</fullName>
        <ecNumber evidence="1">2.7.7.49</ecNumber>
    </recommendedName>
</protein>
<dbReference type="InterPro" id="IPR051083">
    <property type="entry name" value="GrpII_Intron_Splice-Mob/Def"/>
</dbReference>
<dbReference type="Pfam" id="PF00078">
    <property type="entry name" value="RVT_1"/>
    <property type="match status" value="1"/>
</dbReference>
<evidence type="ECO:0000256" key="5">
    <source>
        <dbReference type="ARBA" id="ARBA00022842"/>
    </source>
</evidence>
<accession>A0A1L5PZA7</accession>
<dbReference type="InterPro" id="IPR053543">
    <property type="entry name" value="Bacterial_RT"/>
</dbReference>
<evidence type="ECO:0000256" key="1">
    <source>
        <dbReference type="ARBA" id="ARBA00012493"/>
    </source>
</evidence>
<evidence type="ECO:0000256" key="3">
    <source>
        <dbReference type="ARBA" id="ARBA00022695"/>
    </source>
</evidence>
<evidence type="ECO:0000256" key="8">
    <source>
        <dbReference type="ARBA" id="ARBA00034120"/>
    </source>
</evidence>
<dbReference type="PROSITE" id="PS50878">
    <property type="entry name" value="RT_POL"/>
    <property type="match status" value="1"/>
</dbReference>
<feature type="domain" description="Reverse transcriptase" evidence="10">
    <location>
        <begin position="26"/>
        <end position="285"/>
    </location>
</feature>
<keyword evidence="7" id="KW-0051">Antiviral defense</keyword>